<evidence type="ECO:0000313" key="2">
    <source>
        <dbReference type="Proteomes" id="UP000010478"/>
    </source>
</evidence>
<protein>
    <submittedName>
        <fullName evidence="1">Uncharacterized protein</fullName>
    </submittedName>
</protein>
<proteinExistence type="predicted"/>
<evidence type="ECO:0000313" key="1">
    <source>
        <dbReference type="EMBL" id="AFZ06240.1"/>
    </source>
</evidence>
<keyword evidence="2" id="KW-1185">Reference proteome</keyword>
<dbReference type="EMBL" id="CP003614">
    <property type="protein sequence ID" value="AFZ06240.1"/>
    <property type="molecule type" value="Genomic_DNA"/>
</dbReference>
<dbReference type="Proteomes" id="UP000010478">
    <property type="component" value="Chromosome"/>
</dbReference>
<reference evidence="1 2" key="1">
    <citation type="submission" date="2012-05" db="EMBL/GenBank/DDBJ databases">
        <title>Finished chromosome of genome of Oscillatoria sp. PCC 7112.</title>
        <authorList>
            <consortium name="US DOE Joint Genome Institute"/>
            <person name="Gugger M."/>
            <person name="Coursin T."/>
            <person name="Rippka R."/>
            <person name="Tandeau De Marsac N."/>
            <person name="Huntemann M."/>
            <person name="Wei C.-L."/>
            <person name="Han J."/>
            <person name="Detter J.C."/>
            <person name="Han C."/>
            <person name="Tapia R."/>
            <person name="Davenport K."/>
            <person name="Daligault H."/>
            <person name="Erkkila T."/>
            <person name="Gu W."/>
            <person name="Munk A.C.C."/>
            <person name="Teshima H."/>
            <person name="Xu Y."/>
            <person name="Chain P."/>
            <person name="Chen A."/>
            <person name="Krypides N."/>
            <person name="Mavromatis K."/>
            <person name="Markowitz V."/>
            <person name="Szeto E."/>
            <person name="Ivanova N."/>
            <person name="Mikhailova N."/>
            <person name="Ovchinnikova G."/>
            <person name="Pagani I."/>
            <person name="Pati A."/>
            <person name="Goodwin L."/>
            <person name="Peters L."/>
            <person name="Pitluck S."/>
            <person name="Woyke T."/>
            <person name="Kerfeld C."/>
        </authorList>
    </citation>
    <scope>NUCLEOTIDE SEQUENCE [LARGE SCALE GENOMIC DNA]</scope>
    <source>
        <strain evidence="1 2">PCC 7112</strain>
    </source>
</reference>
<accession>K9VG64</accession>
<organism evidence="1 2">
    <name type="scientific">Phormidium nigroviride PCC 7112</name>
    <dbReference type="NCBI Taxonomy" id="179408"/>
    <lineage>
        <taxon>Bacteria</taxon>
        <taxon>Bacillati</taxon>
        <taxon>Cyanobacteriota</taxon>
        <taxon>Cyanophyceae</taxon>
        <taxon>Oscillatoriophycideae</taxon>
        <taxon>Oscillatoriales</taxon>
        <taxon>Oscillatoriaceae</taxon>
        <taxon>Phormidium</taxon>
    </lineage>
</organism>
<dbReference type="HOGENOM" id="CLU_3293438_0_0_3"/>
<dbReference type="KEGG" id="oni:Osc7112_1747"/>
<dbReference type="AlphaFoldDB" id="K9VG64"/>
<sequence>MNQESQSLKERGVSFETQKLCSFAVVKSLDSQQYSGNRYS</sequence>
<gene>
    <name evidence="1" type="ORF">Osc7112_1747</name>
</gene>
<dbReference type="STRING" id="179408.Osc7112_1747"/>
<name>K9VG64_9CYAN</name>